<dbReference type="SUPFAM" id="SSF47413">
    <property type="entry name" value="lambda repressor-like DNA-binding domains"/>
    <property type="match status" value="1"/>
</dbReference>
<dbReference type="PROSITE" id="PS50932">
    <property type="entry name" value="HTH_LACI_2"/>
    <property type="match status" value="1"/>
</dbReference>
<dbReference type="EMBL" id="JFYZ01000001">
    <property type="protein sequence ID" value="EZP84251.1"/>
    <property type="molecule type" value="Genomic_DNA"/>
</dbReference>
<sequence length="358" mass="38296">MADDIGGSPMRPRSSRRSRAGNTIADVAREAGVSLMTVSRVMNGKANVREETRERVEAAIKALNYSPSAAARNLAAASEIRIGLLYSNPSAGYLNEFLVGSLDQASRANVQLVVQLCDNPEERAEIVRRLIDGGVDGLILPPPLCDADDMHQLLQEAGLPAVAVASGRPAVFLSSVNIDDRAAAAAMTRHLLSQGHERIGFVSGNPDQTASALRLYGYLDALGEAGLVSDPALVVEGQFTYRSGLDAAQKLLALAERPTAIFASNDDMAAAAVSVAHRMGLDVPRDLTVVGFDDAPQATTTWPELTTIRQPIADMSRAAVLQLVEDIRTVREGRRPAPRHSRMTFELIRRESDAAPSP</sequence>
<dbReference type="PROSITE" id="PS00356">
    <property type="entry name" value="HTH_LACI_1"/>
    <property type="match status" value="1"/>
</dbReference>
<dbReference type="PRINTS" id="PR00036">
    <property type="entry name" value="HTHLACI"/>
</dbReference>
<organism evidence="6 7">
    <name type="scientific">Novosphingobium resinovorum</name>
    <dbReference type="NCBI Taxonomy" id="158500"/>
    <lineage>
        <taxon>Bacteria</taxon>
        <taxon>Pseudomonadati</taxon>
        <taxon>Pseudomonadota</taxon>
        <taxon>Alphaproteobacteria</taxon>
        <taxon>Sphingomonadales</taxon>
        <taxon>Sphingomonadaceae</taxon>
        <taxon>Novosphingobium</taxon>
    </lineage>
</organism>
<dbReference type="PATRIC" id="fig|158500.4.peg.2"/>
<evidence type="ECO:0000313" key="7">
    <source>
        <dbReference type="Proteomes" id="UP000024329"/>
    </source>
</evidence>
<dbReference type="InterPro" id="IPR046335">
    <property type="entry name" value="LacI/GalR-like_sensor"/>
</dbReference>
<evidence type="ECO:0000313" key="6">
    <source>
        <dbReference type="EMBL" id="EZP84251.1"/>
    </source>
</evidence>
<evidence type="ECO:0000259" key="5">
    <source>
        <dbReference type="PROSITE" id="PS50932"/>
    </source>
</evidence>
<dbReference type="CDD" id="cd01392">
    <property type="entry name" value="HTH_LacI"/>
    <property type="match status" value="1"/>
</dbReference>
<keyword evidence="2" id="KW-0238">DNA-binding</keyword>
<gene>
    <name evidence="6" type="ORF">BV97_00002</name>
</gene>
<dbReference type="Pfam" id="PF13377">
    <property type="entry name" value="Peripla_BP_3"/>
    <property type="match status" value="1"/>
</dbReference>
<dbReference type="STRING" id="158500.BES08_00295"/>
<evidence type="ECO:0000256" key="3">
    <source>
        <dbReference type="ARBA" id="ARBA00023163"/>
    </source>
</evidence>
<evidence type="ECO:0000256" key="2">
    <source>
        <dbReference type="ARBA" id="ARBA00023125"/>
    </source>
</evidence>
<dbReference type="RefSeq" id="WP_008828999.1">
    <property type="nucleotide sequence ID" value="NZ_CP017075.1"/>
</dbReference>
<dbReference type="Pfam" id="PF00356">
    <property type="entry name" value="LacI"/>
    <property type="match status" value="1"/>
</dbReference>
<proteinExistence type="predicted"/>
<dbReference type="Gene3D" id="1.10.260.40">
    <property type="entry name" value="lambda repressor-like DNA-binding domains"/>
    <property type="match status" value="1"/>
</dbReference>
<dbReference type="Gene3D" id="3.40.50.2300">
    <property type="match status" value="2"/>
</dbReference>
<dbReference type="SMART" id="SM00354">
    <property type="entry name" value="HTH_LACI"/>
    <property type="match status" value="1"/>
</dbReference>
<dbReference type="InterPro" id="IPR000843">
    <property type="entry name" value="HTH_LacI"/>
</dbReference>
<dbReference type="PANTHER" id="PTHR30146:SF153">
    <property type="entry name" value="LACTOSE OPERON REPRESSOR"/>
    <property type="match status" value="1"/>
</dbReference>
<name>A0A031K2Q9_9SPHN</name>
<dbReference type="CDD" id="cd01545">
    <property type="entry name" value="PBP1_SalR"/>
    <property type="match status" value="1"/>
</dbReference>
<dbReference type="AlphaFoldDB" id="A0A031K2Q9"/>
<dbReference type="GO" id="GO:0003700">
    <property type="term" value="F:DNA-binding transcription factor activity"/>
    <property type="evidence" value="ECO:0007669"/>
    <property type="project" value="TreeGrafter"/>
</dbReference>
<dbReference type="PANTHER" id="PTHR30146">
    <property type="entry name" value="LACI-RELATED TRANSCRIPTIONAL REPRESSOR"/>
    <property type="match status" value="1"/>
</dbReference>
<comment type="caution">
    <text evidence="6">The sequence shown here is derived from an EMBL/GenBank/DDBJ whole genome shotgun (WGS) entry which is preliminary data.</text>
</comment>
<protein>
    <submittedName>
        <fullName evidence="6">LacI-family transcriptional regulator</fullName>
    </submittedName>
</protein>
<keyword evidence="1" id="KW-0805">Transcription regulation</keyword>
<dbReference type="InterPro" id="IPR010982">
    <property type="entry name" value="Lambda_DNA-bd_dom_sf"/>
</dbReference>
<reference evidence="6 7" key="1">
    <citation type="submission" date="2014-03" db="EMBL/GenBank/DDBJ databases">
        <title>Whole genome sequence of Novosphingobium resinovorum KF1.</title>
        <authorList>
            <person name="Gan H.M."/>
            <person name="Gan H.Y."/>
            <person name="Chew T.H."/>
            <person name="Savka M.A."/>
        </authorList>
    </citation>
    <scope>NUCLEOTIDE SEQUENCE [LARGE SCALE GENOMIC DNA]</scope>
    <source>
        <strain evidence="6 7">KF1</strain>
    </source>
</reference>
<accession>A0A031K2Q9</accession>
<feature type="domain" description="HTH lacI-type" evidence="5">
    <location>
        <begin position="23"/>
        <end position="76"/>
    </location>
</feature>
<evidence type="ECO:0000256" key="4">
    <source>
        <dbReference type="SAM" id="MobiDB-lite"/>
    </source>
</evidence>
<dbReference type="eggNOG" id="COG1609">
    <property type="taxonomic scope" value="Bacteria"/>
</dbReference>
<dbReference type="Proteomes" id="UP000024329">
    <property type="component" value="Unassembled WGS sequence"/>
</dbReference>
<dbReference type="InterPro" id="IPR028082">
    <property type="entry name" value="Peripla_BP_I"/>
</dbReference>
<dbReference type="SUPFAM" id="SSF53822">
    <property type="entry name" value="Periplasmic binding protein-like I"/>
    <property type="match status" value="1"/>
</dbReference>
<dbReference type="GO" id="GO:0000976">
    <property type="term" value="F:transcription cis-regulatory region binding"/>
    <property type="evidence" value="ECO:0007669"/>
    <property type="project" value="TreeGrafter"/>
</dbReference>
<evidence type="ECO:0000256" key="1">
    <source>
        <dbReference type="ARBA" id="ARBA00023015"/>
    </source>
</evidence>
<feature type="region of interest" description="Disordered" evidence="4">
    <location>
        <begin position="1"/>
        <end position="22"/>
    </location>
</feature>
<keyword evidence="3" id="KW-0804">Transcription</keyword>